<dbReference type="eggNOG" id="ENOG50333HD">
    <property type="taxonomic scope" value="Bacteria"/>
</dbReference>
<name>K9XSN0_STAC7</name>
<dbReference type="Proteomes" id="UP000010473">
    <property type="component" value="Chromosome"/>
</dbReference>
<proteinExistence type="predicted"/>
<dbReference type="STRING" id="111780.Sta7437_1499"/>
<dbReference type="KEGG" id="scs:Sta7437_1499"/>
<organism evidence="1 2">
    <name type="scientific">Stanieria cyanosphaera (strain ATCC 29371 / PCC 7437)</name>
    <dbReference type="NCBI Taxonomy" id="111780"/>
    <lineage>
        <taxon>Bacteria</taxon>
        <taxon>Bacillati</taxon>
        <taxon>Cyanobacteriota</taxon>
        <taxon>Cyanophyceae</taxon>
        <taxon>Pleurocapsales</taxon>
        <taxon>Dermocarpellaceae</taxon>
        <taxon>Stanieria</taxon>
    </lineage>
</organism>
<gene>
    <name evidence="1" type="ordered locus">Sta7437_1499</name>
</gene>
<dbReference type="EMBL" id="CP003653">
    <property type="protein sequence ID" value="AFZ35066.1"/>
    <property type="molecule type" value="Genomic_DNA"/>
</dbReference>
<protein>
    <submittedName>
        <fullName evidence="1">Uncharacterized protein</fullName>
    </submittedName>
</protein>
<evidence type="ECO:0000313" key="2">
    <source>
        <dbReference type="Proteomes" id="UP000010473"/>
    </source>
</evidence>
<evidence type="ECO:0000313" key="1">
    <source>
        <dbReference type="EMBL" id="AFZ35066.1"/>
    </source>
</evidence>
<dbReference type="HOGENOM" id="CLU_183741_0_0_3"/>
<keyword evidence="2" id="KW-1185">Reference proteome</keyword>
<sequence length="67" mass="7924">MLTQPIVSLRQKIEQLADKAFHQHLISGYGDGENINEYQLVIHGKPRHYSLEYTYSFLKYLLEEQNN</sequence>
<dbReference type="OrthoDB" id="426489at2"/>
<reference evidence="2" key="1">
    <citation type="journal article" date="2013" name="Proc. Natl. Acad. Sci. U.S.A.">
        <title>Improving the coverage of the cyanobacterial phylum using diversity-driven genome sequencing.</title>
        <authorList>
            <person name="Shih P.M."/>
            <person name="Wu D."/>
            <person name="Latifi A."/>
            <person name="Axen S.D."/>
            <person name="Fewer D.P."/>
            <person name="Talla E."/>
            <person name="Calteau A."/>
            <person name="Cai F."/>
            <person name="Tandeau de Marsac N."/>
            <person name="Rippka R."/>
            <person name="Herdman M."/>
            <person name="Sivonen K."/>
            <person name="Coursin T."/>
            <person name="Laurent T."/>
            <person name="Goodwin L."/>
            <person name="Nolan M."/>
            <person name="Davenport K.W."/>
            <person name="Han C.S."/>
            <person name="Rubin E.M."/>
            <person name="Eisen J.A."/>
            <person name="Woyke T."/>
            <person name="Gugger M."/>
            <person name="Kerfeld C.A."/>
        </authorList>
    </citation>
    <scope>NUCLEOTIDE SEQUENCE [LARGE SCALE GENOMIC DNA]</scope>
    <source>
        <strain evidence="2">ATCC 29371 / PCC 7437</strain>
    </source>
</reference>
<accession>K9XSN0</accession>
<dbReference type="AlphaFoldDB" id="K9XSN0"/>
<dbReference type="RefSeq" id="WP_015192738.1">
    <property type="nucleotide sequence ID" value="NC_019748.1"/>
</dbReference>